<dbReference type="Gene3D" id="3.40.50.360">
    <property type="match status" value="1"/>
</dbReference>
<dbReference type="Proteomes" id="UP000257240">
    <property type="component" value="Unassembled WGS sequence"/>
</dbReference>
<dbReference type="EMBL" id="DLVE01000091">
    <property type="protein sequence ID" value="HAA84568.1"/>
    <property type="molecule type" value="Genomic_DNA"/>
</dbReference>
<evidence type="ECO:0000256" key="2">
    <source>
        <dbReference type="ARBA" id="ARBA00022643"/>
    </source>
</evidence>
<dbReference type="RefSeq" id="WP_051754571.1">
    <property type="nucleotide sequence ID" value="NZ_DAINLL010000029.1"/>
</dbReference>
<dbReference type="InterPro" id="IPR029039">
    <property type="entry name" value="Flavoprotein-like_sf"/>
</dbReference>
<dbReference type="SUPFAM" id="SSF52218">
    <property type="entry name" value="Flavoproteins"/>
    <property type="match status" value="1"/>
</dbReference>
<accession>A0A3B8N8K1</accession>
<comment type="caution">
    <text evidence="4">The sequence shown here is derived from an EMBL/GenBank/DDBJ whole genome shotgun (WGS) entry which is preliminary data.</text>
</comment>
<reference evidence="4 5" key="1">
    <citation type="journal article" date="2018" name="Nat. Biotechnol.">
        <title>A standardized bacterial taxonomy based on genome phylogeny substantially revises the tree of life.</title>
        <authorList>
            <person name="Parks D.H."/>
            <person name="Chuvochina M."/>
            <person name="Waite D.W."/>
            <person name="Rinke C."/>
            <person name="Skarshewski A."/>
            <person name="Chaumeil P.A."/>
            <person name="Hugenholtz P."/>
        </authorList>
    </citation>
    <scope>NUCLEOTIDE SEQUENCE [LARGE SCALE GENOMIC DNA]</scope>
    <source>
        <strain evidence="4">UBA12529</strain>
    </source>
</reference>
<gene>
    <name evidence="4" type="ORF">DCE01_07280</name>
</gene>
<evidence type="ECO:0000313" key="4">
    <source>
        <dbReference type="EMBL" id="HAA84568.1"/>
    </source>
</evidence>
<name>A0A3B8N8K1_9BACT</name>
<proteinExistence type="predicted"/>
<evidence type="ECO:0000259" key="3">
    <source>
        <dbReference type="Pfam" id="PF03358"/>
    </source>
</evidence>
<evidence type="ECO:0000256" key="1">
    <source>
        <dbReference type="ARBA" id="ARBA00022630"/>
    </source>
</evidence>
<protein>
    <submittedName>
        <fullName evidence="4">Flavodoxin family protein</fullName>
    </submittedName>
</protein>
<keyword evidence="1" id="KW-0285">Flavoprotein</keyword>
<dbReference type="InterPro" id="IPR005025">
    <property type="entry name" value="FMN_Rdtase-like_dom"/>
</dbReference>
<sequence length="212" mass="23812">MQLLAIHASPRSQGNSEIFLDAFLSTLNHQKIKTEKIKLTELKFSPCVECGGCEKDGTCILKDDLTEVYPKILKANFLVVATPIFFYSHPSFLQAFFERFQAFWVSKYLLKAPPPSQKPKGILLALGATKGKKVFECLVRSFKYVLDTIDGEYIGGIFLRGIDKKGEILKHLEGLEKVKTLGEKLSILEKKDLTKSKEELAQFLGLDLDPTP</sequence>
<dbReference type="GO" id="GO:0016491">
    <property type="term" value="F:oxidoreductase activity"/>
    <property type="evidence" value="ECO:0007669"/>
    <property type="project" value="InterPro"/>
</dbReference>
<keyword evidence="2" id="KW-0288">FMN</keyword>
<feature type="domain" description="NADPH-dependent FMN reductase-like" evidence="3">
    <location>
        <begin position="1"/>
        <end position="123"/>
    </location>
</feature>
<dbReference type="PANTHER" id="PTHR43278">
    <property type="entry name" value="NAD(P)H-DEPENDENT FMN-CONTAINING OXIDOREDUCTASE YWQN-RELATED"/>
    <property type="match status" value="1"/>
</dbReference>
<dbReference type="AlphaFoldDB" id="A0A3B8N8K1"/>
<dbReference type="PANTHER" id="PTHR43278:SF4">
    <property type="entry name" value="NAD(P)H-DEPENDENT FMN-CONTAINING OXIDOREDUCTASE YWQN-RELATED"/>
    <property type="match status" value="1"/>
</dbReference>
<organism evidence="4 5">
    <name type="scientific">Thermodesulfobacterium commune</name>
    <dbReference type="NCBI Taxonomy" id="1741"/>
    <lineage>
        <taxon>Bacteria</taxon>
        <taxon>Pseudomonadati</taxon>
        <taxon>Thermodesulfobacteriota</taxon>
        <taxon>Thermodesulfobacteria</taxon>
        <taxon>Thermodesulfobacteriales</taxon>
        <taxon>Thermodesulfobacteriaceae</taxon>
        <taxon>Thermodesulfobacterium</taxon>
    </lineage>
</organism>
<dbReference type="Pfam" id="PF03358">
    <property type="entry name" value="FMN_red"/>
    <property type="match status" value="1"/>
</dbReference>
<dbReference type="InterPro" id="IPR051796">
    <property type="entry name" value="ISF_SsuE-like"/>
</dbReference>
<evidence type="ECO:0000313" key="5">
    <source>
        <dbReference type="Proteomes" id="UP000257240"/>
    </source>
</evidence>